<evidence type="ECO:0000313" key="2">
    <source>
        <dbReference type="EMBL" id="TYK29092.1"/>
    </source>
</evidence>
<dbReference type="AlphaFoldDB" id="A0A5A7UMS0"/>
<organism evidence="1 3">
    <name type="scientific">Cucumis melo var. makuwa</name>
    <name type="common">Oriental melon</name>
    <dbReference type="NCBI Taxonomy" id="1194695"/>
    <lineage>
        <taxon>Eukaryota</taxon>
        <taxon>Viridiplantae</taxon>
        <taxon>Streptophyta</taxon>
        <taxon>Embryophyta</taxon>
        <taxon>Tracheophyta</taxon>
        <taxon>Spermatophyta</taxon>
        <taxon>Magnoliopsida</taxon>
        <taxon>eudicotyledons</taxon>
        <taxon>Gunneridae</taxon>
        <taxon>Pentapetalae</taxon>
        <taxon>rosids</taxon>
        <taxon>fabids</taxon>
        <taxon>Cucurbitales</taxon>
        <taxon>Cucurbitaceae</taxon>
        <taxon>Benincaseae</taxon>
        <taxon>Cucumis</taxon>
    </lineage>
</organism>
<reference evidence="3 4" key="1">
    <citation type="submission" date="2019-08" db="EMBL/GenBank/DDBJ databases">
        <title>Draft genome sequences of two oriental melons (Cucumis melo L. var makuwa).</title>
        <authorList>
            <person name="Kwon S.-Y."/>
        </authorList>
    </citation>
    <scope>NUCLEOTIDE SEQUENCE [LARGE SCALE GENOMIC DNA]</scope>
    <source>
        <strain evidence="4">cv. Chang Bougi</strain>
        <strain evidence="3">cv. SW 3</strain>
        <tissue evidence="1">Leaf</tissue>
    </source>
</reference>
<protein>
    <submittedName>
        <fullName evidence="1">CACTA en-spm transposon protein</fullName>
    </submittedName>
</protein>
<proteinExistence type="predicted"/>
<dbReference type="EMBL" id="SSTE01007511">
    <property type="protein sequence ID" value="KAA0056430.1"/>
    <property type="molecule type" value="Genomic_DNA"/>
</dbReference>
<accession>A0A5A7UMS0</accession>
<sequence>MTLCAGLTLVPQSLKGRLCVMPLTTSSTMWMNACHMQAKQATTTNYSIMSFPCTSFLKTDAMFLEFADDLDNLAEGSSSVGNNSTNGQIPMTVALGAKKPISPHTIRFSQTIGLCVRKTFLVCCLNWADVGREYIEVVKGDLQRFFVFDFNDQVMNRFVEHRCSPSLKSFRENVKETSKSIATLRRLVPTHHTYWWDVMRISTSSVTTT</sequence>
<dbReference type="Proteomes" id="UP000321393">
    <property type="component" value="Unassembled WGS sequence"/>
</dbReference>
<evidence type="ECO:0000313" key="4">
    <source>
        <dbReference type="Proteomes" id="UP000321947"/>
    </source>
</evidence>
<name>A0A5A7UMS0_CUCMM</name>
<evidence type="ECO:0000313" key="3">
    <source>
        <dbReference type="Proteomes" id="UP000321393"/>
    </source>
</evidence>
<dbReference type="EMBL" id="SSTD01001877">
    <property type="protein sequence ID" value="TYK29092.1"/>
    <property type="molecule type" value="Genomic_DNA"/>
</dbReference>
<evidence type="ECO:0000313" key="1">
    <source>
        <dbReference type="EMBL" id="KAA0056430.1"/>
    </source>
</evidence>
<comment type="caution">
    <text evidence="1">The sequence shown here is derived from an EMBL/GenBank/DDBJ whole genome shotgun (WGS) entry which is preliminary data.</text>
</comment>
<dbReference type="Proteomes" id="UP000321947">
    <property type="component" value="Unassembled WGS sequence"/>
</dbReference>
<gene>
    <name evidence="2" type="ORF">E5676_scaffold120G002240</name>
    <name evidence="1" type="ORF">E6C27_scaffold186G001870</name>
</gene>